<dbReference type="OrthoDB" id="549150at2759"/>
<proteinExistence type="predicted"/>
<comment type="caution">
    <text evidence="1">The sequence shown here is derived from an EMBL/GenBank/DDBJ whole genome shotgun (WGS) entry which is preliminary data.</text>
</comment>
<name>A0A150FT88_GONPE</name>
<keyword evidence="2" id="KW-1185">Reference proteome</keyword>
<sequence length="168" mass="17130">MDTRLLLGGMLHMLRLPEAPPAALEAAPPPDDAGTAGAVAAQRQQAVLAPLHSHVAALQSALASTGLWSDRPELLATLTGRHFAALRDELWAAEAPAGEGLAAAPPAAAAAWGSAPRPLSEAALAAAAGGAMFLPELWGAMLEEAVPWVAVHAPLGVMQRLRLREAGA</sequence>
<dbReference type="Proteomes" id="UP000075714">
    <property type="component" value="Unassembled WGS sequence"/>
</dbReference>
<protein>
    <submittedName>
        <fullName evidence="1">Uncharacterized protein</fullName>
    </submittedName>
</protein>
<evidence type="ECO:0000313" key="1">
    <source>
        <dbReference type="EMBL" id="KXZ40837.1"/>
    </source>
</evidence>
<reference evidence="2" key="1">
    <citation type="journal article" date="2016" name="Nat. Commun.">
        <title>The Gonium pectorale genome demonstrates co-option of cell cycle regulation during the evolution of multicellularity.</title>
        <authorList>
            <person name="Hanschen E.R."/>
            <person name="Marriage T.N."/>
            <person name="Ferris P.J."/>
            <person name="Hamaji T."/>
            <person name="Toyoda A."/>
            <person name="Fujiyama A."/>
            <person name="Neme R."/>
            <person name="Noguchi H."/>
            <person name="Minakuchi Y."/>
            <person name="Suzuki M."/>
            <person name="Kawai-Toyooka H."/>
            <person name="Smith D.R."/>
            <person name="Sparks H."/>
            <person name="Anderson J."/>
            <person name="Bakaric R."/>
            <person name="Luria V."/>
            <person name="Karger A."/>
            <person name="Kirschner M.W."/>
            <person name="Durand P.M."/>
            <person name="Michod R.E."/>
            <person name="Nozaki H."/>
            <person name="Olson B.J."/>
        </authorList>
    </citation>
    <scope>NUCLEOTIDE SEQUENCE [LARGE SCALE GENOMIC DNA]</scope>
    <source>
        <strain evidence="2">NIES-2863</strain>
    </source>
</reference>
<accession>A0A150FT88</accession>
<dbReference type="AlphaFoldDB" id="A0A150FT88"/>
<gene>
    <name evidence="1" type="ORF">GPECTOR_1991g1017</name>
</gene>
<evidence type="ECO:0000313" key="2">
    <source>
        <dbReference type="Proteomes" id="UP000075714"/>
    </source>
</evidence>
<organism evidence="1 2">
    <name type="scientific">Gonium pectorale</name>
    <name type="common">Green alga</name>
    <dbReference type="NCBI Taxonomy" id="33097"/>
    <lineage>
        <taxon>Eukaryota</taxon>
        <taxon>Viridiplantae</taxon>
        <taxon>Chlorophyta</taxon>
        <taxon>core chlorophytes</taxon>
        <taxon>Chlorophyceae</taxon>
        <taxon>CS clade</taxon>
        <taxon>Chlamydomonadales</taxon>
        <taxon>Volvocaceae</taxon>
        <taxon>Gonium</taxon>
    </lineage>
</organism>
<dbReference type="EMBL" id="LSYV01001982">
    <property type="protein sequence ID" value="KXZ40837.1"/>
    <property type="molecule type" value="Genomic_DNA"/>
</dbReference>